<evidence type="ECO:0000313" key="2">
    <source>
        <dbReference type="EMBL" id="RHY46505.1"/>
    </source>
</evidence>
<reference evidence="2 3" key="1">
    <citation type="submission" date="2018-08" db="EMBL/GenBank/DDBJ databases">
        <title>Aphanomyces genome sequencing and annotation.</title>
        <authorList>
            <person name="Minardi D."/>
            <person name="Oidtmann B."/>
            <person name="Van Der Giezen M."/>
            <person name="Studholme D.J."/>
        </authorList>
    </citation>
    <scope>NUCLEOTIDE SEQUENCE [LARGE SCALE GENOMIC DNA]</scope>
    <source>
        <strain evidence="2 3">SA</strain>
    </source>
</reference>
<evidence type="ECO:0000256" key="1">
    <source>
        <dbReference type="SAM" id="MobiDB-lite"/>
    </source>
</evidence>
<dbReference type="Proteomes" id="UP000265716">
    <property type="component" value="Unassembled WGS sequence"/>
</dbReference>
<feature type="region of interest" description="Disordered" evidence="1">
    <location>
        <begin position="134"/>
        <end position="156"/>
    </location>
</feature>
<name>A0A397CPT1_APHAT</name>
<organism evidence="2 3">
    <name type="scientific">Aphanomyces astaci</name>
    <name type="common">Crayfish plague agent</name>
    <dbReference type="NCBI Taxonomy" id="112090"/>
    <lineage>
        <taxon>Eukaryota</taxon>
        <taxon>Sar</taxon>
        <taxon>Stramenopiles</taxon>
        <taxon>Oomycota</taxon>
        <taxon>Saprolegniomycetes</taxon>
        <taxon>Saprolegniales</taxon>
        <taxon>Verrucalvaceae</taxon>
        <taxon>Aphanomyces</taxon>
    </lineage>
</organism>
<comment type="caution">
    <text evidence="2">The sequence shown here is derived from an EMBL/GenBank/DDBJ whole genome shotgun (WGS) entry which is preliminary data.</text>
</comment>
<proteinExistence type="predicted"/>
<gene>
    <name evidence="2" type="ORF">DYB38_010746</name>
</gene>
<sequence length="156" mass="17598">MIVCFIQAGLPIAIENTMWTDVSTCISKQRSIKIACRVWDQSTNLSVITNGFVCTGLYPPSLNKMLYRLSLFKPSEVADIGANKTWQKRVDSVRDHVLLLPPTKKRKSATRKTFTVSGKFIKADFHDLLQAQAEAKPKRKKKATRQAENNVEDCVI</sequence>
<dbReference type="AlphaFoldDB" id="A0A397CPT1"/>
<accession>A0A397CPT1</accession>
<dbReference type="EMBL" id="QUTC01007756">
    <property type="protein sequence ID" value="RHY46505.1"/>
    <property type="molecule type" value="Genomic_DNA"/>
</dbReference>
<dbReference type="VEuPathDB" id="FungiDB:H257_05278"/>
<protein>
    <submittedName>
        <fullName evidence="2">Uncharacterized protein</fullName>
    </submittedName>
</protein>
<evidence type="ECO:0000313" key="3">
    <source>
        <dbReference type="Proteomes" id="UP000265716"/>
    </source>
</evidence>